<reference evidence="1 2" key="1">
    <citation type="journal article" date="2014" name="Genome Announc.">
        <title>Draft Genome Sequence of Magnetospirillum sp. Strain SO-1, a Freshwater Magnetotactic Bacterium Isolated from the Ol'khovka River, Russia.</title>
        <authorList>
            <person name="Grouzdev D.S."/>
            <person name="Dziuba M.V."/>
            <person name="Sukhacheva M.S."/>
            <person name="Mardanov A.V."/>
            <person name="Beletskiy A.V."/>
            <person name="Kuznetsov B.B."/>
            <person name="Skryabin K.G."/>
        </authorList>
    </citation>
    <scope>NUCLEOTIDE SEQUENCE [LARGE SCALE GENOMIC DNA]</scope>
    <source>
        <strain evidence="1 2">SO-1</strain>
    </source>
</reference>
<accession>M3A692</accession>
<comment type="caution">
    <text evidence="1">The sequence shown here is derived from an EMBL/GenBank/DDBJ whole genome shotgun (WGS) entry which is preliminary data.</text>
</comment>
<dbReference type="AlphaFoldDB" id="M3A692"/>
<keyword evidence="2" id="KW-1185">Reference proteome</keyword>
<organism evidence="1 2">
    <name type="scientific">Paramagnetospirillum caucaseum</name>
    <dbReference type="NCBI Taxonomy" id="1244869"/>
    <lineage>
        <taxon>Bacteria</taxon>
        <taxon>Pseudomonadati</taxon>
        <taxon>Pseudomonadota</taxon>
        <taxon>Alphaproteobacteria</taxon>
        <taxon>Rhodospirillales</taxon>
        <taxon>Magnetospirillaceae</taxon>
        <taxon>Paramagnetospirillum</taxon>
    </lineage>
</organism>
<dbReference type="PATRIC" id="fig|1244869.3.peg.4112"/>
<evidence type="ECO:0000313" key="1">
    <source>
        <dbReference type="EMBL" id="EME67989.1"/>
    </source>
</evidence>
<proteinExistence type="predicted"/>
<dbReference type="Proteomes" id="UP000011744">
    <property type="component" value="Unassembled WGS sequence"/>
</dbReference>
<dbReference type="EMBL" id="AONQ01000090">
    <property type="protein sequence ID" value="EME67989.1"/>
    <property type="molecule type" value="Genomic_DNA"/>
</dbReference>
<protein>
    <submittedName>
        <fullName evidence="1">Uncharacterized protein</fullName>
    </submittedName>
</protein>
<sequence length="111" mass="12517">MIMDAIHTHADHPWLPERDIEVRLAELAARYPASILLELDNEGRAYLETALEGHQGDILWTDNGGGELTKMHWEVVLDHIGFAEIILWFDVPEDAGLVRAACADVERMKSN</sequence>
<evidence type="ECO:0000313" key="2">
    <source>
        <dbReference type="Proteomes" id="UP000011744"/>
    </source>
</evidence>
<gene>
    <name evidence="1" type="ORF">H261_20769</name>
</gene>
<name>M3A692_9PROT</name>